<comment type="subcellular location">
    <subcellularLocation>
        <location evidence="1">Cell projection</location>
        <location evidence="1">Cilium</location>
    </subcellularLocation>
    <subcellularLocation>
        <location evidence="2">Cytoplasm</location>
    </subcellularLocation>
</comment>
<keyword evidence="5" id="KW-0966">Cell projection</keyword>
<dbReference type="Pfam" id="PF11527">
    <property type="entry name" value="ARL2_Bind_BART"/>
    <property type="match status" value="1"/>
</dbReference>
<evidence type="ECO:0000256" key="3">
    <source>
        <dbReference type="ARBA" id="ARBA00022490"/>
    </source>
</evidence>
<dbReference type="Gene3D" id="1.20.1520.10">
    <property type="entry name" value="ADP-ribosylation factor-like 2-binding protein, domain"/>
    <property type="match status" value="1"/>
</dbReference>
<evidence type="ECO:0000256" key="5">
    <source>
        <dbReference type="ARBA" id="ARBA00023273"/>
    </source>
</evidence>
<feature type="domain" description="BART" evidence="6">
    <location>
        <begin position="70"/>
        <end position="139"/>
    </location>
</feature>
<evidence type="ECO:0000259" key="6">
    <source>
        <dbReference type="Pfam" id="PF11527"/>
    </source>
</evidence>
<proteinExistence type="predicted"/>
<dbReference type="InterPro" id="IPR042541">
    <property type="entry name" value="BART_sf"/>
</dbReference>
<gene>
    <name evidence="7" type="ORF">NDES1114_LOCUS35057</name>
</gene>
<dbReference type="AlphaFoldDB" id="A0A7S1R3G6"/>
<dbReference type="GO" id="GO:0005929">
    <property type="term" value="C:cilium"/>
    <property type="evidence" value="ECO:0007669"/>
    <property type="project" value="UniProtKB-SubCell"/>
</dbReference>
<evidence type="ECO:0000256" key="4">
    <source>
        <dbReference type="ARBA" id="ARBA00023069"/>
    </source>
</evidence>
<protein>
    <recommendedName>
        <fullName evidence="6">BART domain-containing protein</fullName>
    </recommendedName>
</protein>
<name>A0A7S1R3G6_NEODS</name>
<keyword evidence="3" id="KW-0963">Cytoplasm</keyword>
<evidence type="ECO:0000256" key="2">
    <source>
        <dbReference type="ARBA" id="ARBA00004496"/>
    </source>
</evidence>
<keyword evidence="4" id="KW-0969">Cilium</keyword>
<organism evidence="7">
    <name type="scientific">Neobodo designis</name>
    <name type="common">Flagellated protozoan</name>
    <name type="synonym">Bodo designis</name>
    <dbReference type="NCBI Taxonomy" id="312471"/>
    <lineage>
        <taxon>Eukaryota</taxon>
        <taxon>Discoba</taxon>
        <taxon>Euglenozoa</taxon>
        <taxon>Kinetoplastea</taxon>
        <taxon>Metakinetoplastina</taxon>
        <taxon>Neobodonida</taxon>
        <taxon>Neobodo</taxon>
    </lineage>
</organism>
<dbReference type="InterPro" id="IPR023379">
    <property type="entry name" value="BART_dom"/>
</dbReference>
<dbReference type="EMBL" id="HBGF01052401">
    <property type="protein sequence ID" value="CAD9155229.1"/>
    <property type="molecule type" value="Transcribed_RNA"/>
</dbReference>
<accession>A0A7S1R3G6</accession>
<dbReference type="GO" id="GO:0005737">
    <property type="term" value="C:cytoplasm"/>
    <property type="evidence" value="ECO:0007669"/>
    <property type="project" value="UniProtKB-SubCell"/>
</dbReference>
<sequence length="380" mass="42935">MSEDEPVFTRKHKALLRRAGSFKRMQSLPQRVDHWFHSDSELHSSWDRFAAAHRESSPVFSPSPAAPLLEADHAARIIHEKFCDLFESQLTEYLAGLNVGMEEFQEAFRISKDEEQRDGECFYRWPEVVEFDVFLSLMRGGSEALLSHIDKLVEEARLDFRRRVTFFPLIIRWSPPSFTDVDEALDAAMKKAGVTHGLAKPQLKELVRWRAKLSSKTLVGGMYTDPPRDEEAWARFLAFKTSRLGPIALEGVIDALQEHAKCQNSSAENNERRELLSCFDALDSLHQGCVSMTLLTSAVLKSGVVPEKAVKKATASLLAKRRQLRADDRKSADADDNPRLTMLEAIEALENLLRPADGVDASQLLCARLQKVAETARDRM</sequence>
<evidence type="ECO:0000256" key="1">
    <source>
        <dbReference type="ARBA" id="ARBA00004138"/>
    </source>
</evidence>
<evidence type="ECO:0000313" key="7">
    <source>
        <dbReference type="EMBL" id="CAD9155229.1"/>
    </source>
</evidence>
<reference evidence="7" key="1">
    <citation type="submission" date="2021-01" db="EMBL/GenBank/DDBJ databases">
        <authorList>
            <person name="Corre E."/>
            <person name="Pelletier E."/>
            <person name="Niang G."/>
            <person name="Scheremetjew M."/>
            <person name="Finn R."/>
            <person name="Kale V."/>
            <person name="Holt S."/>
            <person name="Cochrane G."/>
            <person name="Meng A."/>
            <person name="Brown T."/>
            <person name="Cohen L."/>
        </authorList>
    </citation>
    <scope>NUCLEOTIDE SEQUENCE</scope>
    <source>
        <strain evidence="7">CCAP 1951/1</strain>
    </source>
</reference>